<evidence type="ECO:0000313" key="3">
    <source>
        <dbReference type="Proteomes" id="UP000268469"/>
    </source>
</evidence>
<dbReference type="SUPFAM" id="SSF110296">
    <property type="entry name" value="Oligoxyloglucan reducing end-specific cellobiohydrolase"/>
    <property type="match status" value="1"/>
</dbReference>
<sequence length="828" mass="92236">MIGIVMIAVPMTLSASGVGEWQLLGCPPDARSDDITFGWDYENNRWNLYCADATHMLCRSTNLGTYWDSIDRPNTDHPTCVTASGQTNGGIVFLGRSDPVGWHLVMKSTNSGDKWIEKDYGITNPQVQAIEISPHDVNTVLLGCGKESDKPSLFITTDGGERWYERGLSGENVFDFAYHPTDPQIMLAVTTGDPTGHIYRTSDGGNSWVSVQGDDNFFSVLFASSTVAYAGSRNGVYRSTNSGIDWSLLPNSPPGPVKDLAVDPANSQIVYAATEWDGIYITSDGGNTWEKRNNPVTDQFQTVVTHPTASGLIIVGGGIIFRSDDYGQNYTEITRGFKFQSISHFTIEGSYIYTLGTGPVSFSSDHGETWVALRDLLKFYDSRAEAPVKQNDIRIIPNTQGSEVFITCTRNKITKVLHVTDYGQSWSVVYEGNCYSAIGLNEMDYNPLNPNMWWICQGKRYEIPEDYFCLKTDDLGQTWEEINNYSPTYDYPQPSYTIAVNSKNPNILYIGDNDAMGPNAPPSPIHIWKSTDFGESWFALENALPYIKHDVYDLAVDPIHPDTLYVSAYYGVYKSYNGGNTFQRLNLDVENNWITVDPEDPSLFHVACWNLQHTGETYLSVDGGRKFFLNDENLPTAIMDFEYDRTNPQTLYVSTYGRHGIRYYTPPFNKHLVSSSEEATAYNNGKKLVRSGDVLWTSYESGGAIYAVRSSDCGQSWSKKMEVGEGYCPALDLPELESPVEVGIAFLSPDHHSLLFSQYTTTWSTPYPIYTTTGTIGPPSLTYTDYGEIFIIFDETPANPNHEYAICCHFYPGLPAVVETLAEATSIG</sequence>
<dbReference type="Pfam" id="PF14870">
    <property type="entry name" value="PSII_BNR"/>
    <property type="match status" value="1"/>
</dbReference>
<dbReference type="InterPro" id="IPR036278">
    <property type="entry name" value="Sialidase_sf"/>
</dbReference>
<dbReference type="SUPFAM" id="SSF50939">
    <property type="entry name" value="Sialidases"/>
    <property type="match status" value="2"/>
</dbReference>
<evidence type="ECO:0000259" key="1">
    <source>
        <dbReference type="Pfam" id="PF14870"/>
    </source>
</evidence>
<evidence type="ECO:0000313" key="2">
    <source>
        <dbReference type="EMBL" id="RKX68549.1"/>
    </source>
</evidence>
<organism evidence="2 3">
    <name type="scientific">candidate division WOR-3 bacterium</name>
    <dbReference type="NCBI Taxonomy" id="2052148"/>
    <lineage>
        <taxon>Bacteria</taxon>
        <taxon>Bacteria division WOR-3</taxon>
    </lineage>
</organism>
<reference evidence="2 3" key="1">
    <citation type="submission" date="2018-06" db="EMBL/GenBank/DDBJ databases">
        <title>Extensive metabolic versatility and redundancy in microbially diverse, dynamic hydrothermal sediments.</title>
        <authorList>
            <person name="Dombrowski N."/>
            <person name="Teske A."/>
            <person name="Baker B.J."/>
        </authorList>
    </citation>
    <scope>NUCLEOTIDE SEQUENCE [LARGE SCALE GENOMIC DNA]</scope>
    <source>
        <strain evidence="2">B36_G15</strain>
    </source>
</reference>
<dbReference type="EMBL" id="QNBE01000151">
    <property type="protein sequence ID" value="RKX68549.1"/>
    <property type="molecule type" value="Genomic_DNA"/>
</dbReference>
<proteinExistence type="predicted"/>
<feature type="non-terminal residue" evidence="2">
    <location>
        <position position="828"/>
    </location>
</feature>
<protein>
    <recommendedName>
        <fullName evidence="1">Photosynthesis system II assembly factor Ycf48/Hcf136-like domain-containing protein</fullName>
    </recommendedName>
</protein>
<accession>A0A660SCN8</accession>
<dbReference type="Proteomes" id="UP000268469">
    <property type="component" value="Unassembled WGS sequence"/>
</dbReference>
<comment type="caution">
    <text evidence="2">The sequence shown here is derived from an EMBL/GenBank/DDBJ whole genome shotgun (WGS) entry which is preliminary data.</text>
</comment>
<dbReference type="PANTHER" id="PTHR12106:SF27">
    <property type="entry name" value="SORTILIN-RELATED RECEPTOR"/>
    <property type="match status" value="1"/>
</dbReference>
<dbReference type="Gene3D" id="2.130.10.10">
    <property type="entry name" value="YVTN repeat-like/Quinoprotein amine dehydrogenase"/>
    <property type="match status" value="3"/>
</dbReference>
<feature type="domain" description="Photosynthesis system II assembly factor Ycf48/Hcf136-like" evidence="1">
    <location>
        <begin position="150"/>
        <end position="372"/>
    </location>
</feature>
<dbReference type="InterPro" id="IPR015943">
    <property type="entry name" value="WD40/YVTN_repeat-like_dom_sf"/>
</dbReference>
<dbReference type="InterPro" id="IPR050310">
    <property type="entry name" value="VPS10-sortilin"/>
</dbReference>
<dbReference type="InterPro" id="IPR028203">
    <property type="entry name" value="PSII_CF48-like_dom"/>
</dbReference>
<dbReference type="AlphaFoldDB" id="A0A660SCN8"/>
<gene>
    <name evidence="2" type="ORF">DRP53_10535</name>
</gene>
<dbReference type="PANTHER" id="PTHR12106">
    <property type="entry name" value="SORTILIN RELATED"/>
    <property type="match status" value="1"/>
</dbReference>
<name>A0A660SCN8_UNCW3</name>